<organism evidence="2 3">
    <name type="scientific">Fluviispira sanaruensis</name>
    <dbReference type="NCBI Taxonomy" id="2493639"/>
    <lineage>
        <taxon>Bacteria</taxon>
        <taxon>Pseudomonadati</taxon>
        <taxon>Bdellovibrionota</taxon>
        <taxon>Oligoflexia</taxon>
        <taxon>Silvanigrellales</taxon>
        <taxon>Silvanigrellaceae</taxon>
        <taxon>Fluviispira</taxon>
    </lineage>
</organism>
<reference evidence="2 3" key="1">
    <citation type="submission" date="2018-12" db="EMBL/GenBank/DDBJ databases">
        <title>Rubrispira sanarue gen. nov., sp., nov., a member of the order Silvanigrellales, isolated from a brackish lake in Hamamatsu Japan.</title>
        <authorList>
            <person name="Maejima Y."/>
            <person name="Iino T."/>
            <person name="Muraguchi Y."/>
            <person name="Fukuda K."/>
            <person name="Nojiri H."/>
            <person name="Ohkuma M."/>
            <person name="Moriuchi R."/>
            <person name="Dohra H."/>
            <person name="Kimbara K."/>
            <person name="Shintani M."/>
        </authorList>
    </citation>
    <scope>NUCLEOTIDE SEQUENCE [LARGE SCALE GENOMIC DNA]</scope>
    <source>
        <strain evidence="2 3">RF1110005</strain>
    </source>
</reference>
<name>A0A4P2VHD7_FLUSA</name>
<dbReference type="PANTHER" id="PTHR11626:SF2">
    <property type="entry name" value="SQUALENE SYNTHASE"/>
    <property type="match status" value="1"/>
</dbReference>
<evidence type="ECO:0000313" key="3">
    <source>
        <dbReference type="Proteomes" id="UP000291236"/>
    </source>
</evidence>
<dbReference type="PROSITE" id="PS01044">
    <property type="entry name" value="SQUALEN_PHYTOEN_SYN_1"/>
    <property type="match status" value="1"/>
</dbReference>
<dbReference type="SUPFAM" id="SSF48576">
    <property type="entry name" value="Terpenoid synthases"/>
    <property type="match status" value="1"/>
</dbReference>
<dbReference type="GO" id="GO:0045338">
    <property type="term" value="P:farnesyl diphosphate metabolic process"/>
    <property type="evidence" value="ECO:0007669"/>
    <property type="project" value="InterPro"/>
</dbReference>
<keyword evidence="3" id="KW-1185">Reference proteome</keyword>
<proteinExistence type="predicted"/>
<dbReference type="SFLD" id="SFLDS00005">
    <property type="entry name" value="Isoprenoid_Synthase_Type_I"/>
    <property type="match status" value="1"/>
</dbReference>
<dbReference type="InterPro" id="IPR002060">
    <property type="entry name" value="Squ/phyt_synthse"/>
</dbReference>
<dbReference type="PANTHER" id="PTHR11626">
    <property type="entry name" value="FARNESYL-DIPHOSPHATE FARNESYLTRANSFERASE"/>
    <property type="match status" value="1"/>
</dbReference>
<dbReference type="GO" id="GO:0016117">
    <property type="term" value="P:carotenoid biosynthetic process"/>
    <property type="evidence" value="ECO:0007669"/>
    <property type="project" value="UniProtKB-ARBA"/>
</dbReference>
<gene>
    <name evidence="2" type="ORF">JCM31447_05490</name>
</gene>
<accession>A0A4P2VHD7</accession>
<dbReference type="Pfam" id="PF00494">
    <property type="entry name" value="SQS_PSY"/>
    <property type="match status" value="1"/>
</dbReference>
<dbReference type="CDD" id="cd00683">
    <property type="entry name" value="Trans_IPPS_HH"/>
    <property type="match status" value="1"/>
</dbReference>
<dbReference type="GO" id="GO:0051996">
    <property type="term" value="F:squalene synthase [NAD(P)H] activity"/>
    <property type="evidence" value="ECO:0007669"/>
    <property type="project" value="InterPro"/>
</dbReference>
<dbReference type="InterPro" id="IPR019845">
    <property type="entry name" value="Squalene/phytoene_synthase_CS"/>
</dbReference>
<dbReference type="InterPro" id="IPR044844">
    <property type="entry name" value="Trans_IPPS_euk-type"/>
</dbReference>
<dbReference type="EMBL" id="AP019368">
    <property type="protein sequence ID" value="BBH52111.1"/>
    <property type="molecule type" value="Genomic_DNA"/>
</dbReference>
<dbReference type="KEGG" id="sbf:JCM31447_05490"/>
<dbReference type="RefSeq" id="WP_130606273.1">
    <property type="nucleotide sequence ID" value="NZ_AP019368.1"/>
</dbReference>
<dbReference type="InterPro" id="IPR033904">
    <property type="entry name" value="Trans_IPPS_HH"/>
</dbReference>
<keyword evidence="1" id="KW-0808">Transferase</keyword>
<dbReference type="InterPro" id="IPR008949">
    <property type="entry name" value="Isoprenoid_synthase_dom_sf"/>
</dbReference>
<protein>
    <submittedName>
        <fullName evidence="2">Phytoene/squalene synthase family protein</fullName>
    </submittedName>
</protein>
<sequence>MDLLKKNAQISANEIVSLRTNSLEYCESIINHVSRSFALGINLLNGELKKSVLIGYLLCRIIDTVEDDLSLETQVKEKYLKDFLNCFDNIENSYSYSRINSLLKGDKYHLELVKNTHQVFHVYFTLSKNTQNILKKWVSEMCHGMIYFVTKQPKGIRIQNIKEYKSYCYFVAGTVGYLLTDLWREYAYKLSEKNYIKLNKYSGIFGEALQTINILKDIAWDAKYENSIYIPQEFLLKNGSSHENILNEKYYRQNERAVKELIVIAHENLKASLIYVKEISKFNFRIRFFCIFPLLMAFATLRKIENAPNLLTPEKTIKVSRPEVKKIIRMSFFSALSNKLMLRAVQQISTK</sequence>
<evidence type="ECO:0000256" key="1">
    <source>
        <dbReference type="ARBA" id="ARBA00022679"/>
    </source>
</evidence>
<dbReference type="OrthoDB" id="9807580at2"/>
<evidence type="ECO:0000313" key="2">
    <source>
        <dbReference type="EMBL" id="BBH52111.1"/>
    </source>
</evidence>
<dbReference type="Gene3D" id="1.10.600.10">
    <property type="entry name" value="Farnesyl Diphosphate Synthase"/>
    <property type="match status" value="1"/>
</dbReference>
<dbReference type="Proteomes" id="UP000291236">
    <property type="component" value="Chromosome"/>
</dbReference>
<dbReference type="AlphaFoldDB" id="A0A4P2VHD7"/>
<dbReference type="SFLD" id="SFLDG01018">
    <property type="entry name" value="Squalene/Phytoene_Synthase_Lik"/>
    <property type="match status" value="1"/>
</dbReference>